<evidence type="ECO:0000256" key="1">
    <source>
        <dbReference type="ARBA" id="ARBA00004613"/>
    </source>
</evidence>
<organism evidence="4 5">
    <name type="scientific">Candidula unifasciata</name>
    <dbReference type="NCBI Taxonomy" id="100452"/>
    <lineage>
        <taxon>Eukaryota</taxon>
        <taxon>Metazoa</taxon>
        <taxon>Spiralia</taxon>
        <taxon>Lophotrochozoa</taxon>
        <taxon>Mollusca</taxon>
        <taxon>Gastropoda</taxon>
        <taxon>Heterobranchia</taxon>
        <taxon>Euthyneura</taxon>
        <taxon>Panpulmonata</taxon>
        <taxon>Eupulmonata</taxon>
        <taxon>Stylommatophora</taxon>
        <taxon>Helicina</taxon>
        <taxon>Helicoidea</taxon>
        <taxon>Geomitridae</taxon>
        <taxon>Candidula</taxon>
    </lineage>
</organism>
<dbReference type="Proteomes" id="UP000678393">
    <property type="component" value="Unassembled WGS sequence"/>
</dbReference>
<comment type="caution">
    <text evidence="4">The sequence shown here is derived from an EMBL/GenBank/DDBJ whole genome shotgun (WGS) entry which is preliminary data.</text>
</comment>
<dbReference type="AlphaFoldDB" id="A0A8S3YC40"/>
<evidence type="ECO:0000313" key="5">
    <source>
        <dbReference type="Proteomes" id="UP000678393"/>
    </source>
</evidence>
<feature type="domain" description="C1q" evidence="3">
    <location>
        <begin position="68"/>
        <end position="173"/>
    </location>
</feature>
<dbReference type="InterPro" id="IPR008983">
    <property type="entry name" value="Tumour_necrosis_fac-like_dom"/>
</dbReference>
<dbReference type="PROSITE" id="PS50871">
    <property type="entry name" value="C1Q"/>
    <property type="match status" value="1"/>
</dbReference>
<gene>
    <name evidence="4" type="ORF">CUNI_LOCUS351</name>
</gene>
<proteinExistence type="predicted"/>
<protein>
    <recommendedName>
        <fullName evidence="3">C1q domain-containing protein</fullName>
    </recommendedName>
</protein>
<dbReference type="EMBL" id="CAJHNH020000037">
    <property type="protein sequence ID" value="CAG5114793.1"/>
    <property type="molecule type" value="Genomic_DNA"/>
</dbReference>
<evidence type="ECO:0000313" key="4">
    <source>
        <dbReference type="EMBL" id="CAG5114793.1"/>
    </source>
</evidence>
<dbReference type="GO" id="GO:0005576">
    <property type="term" value="C:extracellular region"/>
    <property type="evidence" value="ECO:0007669"/>
    <property type="project" value="UniProtKB-SubCell"/>
</dbReference>
<feature type="non-terminal residue" evidence="4">
    <location>
        <position position="1"/>
    </location>
</feature>
<dbReference type="Gene3D" id="2.60.120.40">
    <property type="match status" value="1"/>
</dbReference>
<dbReference type="SMART" id="SM00110">
    <property type="entry name" value="C1Q"/>
    <property type="match status" value="1"/>
</dbReference>
<evidence type="ECO:0000259" key="3">
    <source>
        <dbReference type="PROSITE" id="PS50871"/>
    </source>
</evidence>
<accession>A0A8S3YC40</accession>
<dbReference type="OrthoDB" id="6153102at2759"/>
<keyword evidence="2" id="KW-0964">Secreted</keyword>
<sequence length="173" mass="18999">YILASDCGCHDVWVEIDKLKGYIRRGLKQNADNKDYNTFFFISIEKCRVSFSARFAKRNGYAIRDEEIGGAYDSSTGVFSAPCDGQYFVTASLRSHQAMDSGYVEGVIAVDKEPKARTSVFIDAPVDNIQSATNGVVLTLRSGQKVAVVVKTTSSGEIIGEDYSVFSGFFLFP</sequence>
<dbReference type="InterPro" id="IPR050392">
    <property type="entry name" value="Collagen/C1q_domain"/>
</dbReference>
<dbReference type="PANTHER" id="PTHR15427:SF50">
    <property type="entry name" value="COMPLEMENT C1Q TUMOR NECROSIS FACTOR-RELATED PROTEIN 2-LIKE"/>
    <property type="match status" value="1"/>
</dbReference>
<name>A0A8S3YC40_9EUPU</name>
<dbReference type="Pfam" id="PF00386">
    <property type="entry name" value="C1q"/>
    <property type="match status" value="1"/>
</dbReference>
<evidence type="ECO:0000256" key="2">
    <source>
        <dbReference type="ARBA" id="ARBA00022525"/>
    </source>
</evidence>
<dbReference type="InterPro" id="IPR001073">
    <property type="entry name" value="C1q_dom"/>
</dbReference>
<dbReference type="PANTHER" id="PTHR15427">
    <property type="entry name" value="EMILIN ELASTIN MICROFIBRIL INTERFACE-LOCATED PROTEIN ELASTIN MICROFIBRIL INTERFACER"/>
    <property type="match status" value="1"/>
</dbReference>
<keyword evidence="5" id="KW-1185">Reference proteome</keyword>
<reference evidence="4" key="1">
    <citation type="submission" date="2021-04" db="EMBL/GenBank/DDBJ databases">
        <authorList>
            <consortium name="Molecular Ecology Group"/>
        </authorList>
    </citation>
    <scope>NUCLEOTIDE SEQUENCE</scope>
</reference>
<dbReference type="SUPFAM" id="SSF49842">
    <property type="entry name" value="TNF-like"/>
    <property type="match status" value="1"/>
</dbReference>
<comment type="subcellular location">
    <subcellularLocation>
        <location evidence="1">Secreted</location>
    </subcellularLocation>
</comment>